<dbReference type="Pfam" id="PF00731">
    <property type="entry name" value="AIRC"/>
    <property type="match status" value="1"/>
</dbReference>
<dbReference type="GO" id="GO:0016787">
    <property type="term" value="F:hydrolase activity"/>
    <property type="evidence" value="ECO:0007669"/>
    <property type="project" value="InterPro"/>
</dbReference>
<evidence type="ECO:0000313" key="3">
    <source>
        <dbReference type="Proteomes" id="UP000366051"/>
    </source>
</evidence>
<proteinExistence type="predicted"/>
<gene>
    <name evidence="2" type="ORF">FTV88_0845</name>
</gene>
<dbReference type="Proteomes" id="UP000366051">
    <property type="component" value="Chromosome"/>
</dbReference>
<dbReference type="RefSeq" id="WP_153724473.1">
    <property type="nucleotide sequence ID" value="NZ_CP045875.1"/>
</dbReference>
<dbReference type="Gene3D" id="3.40.50.1970">
    <property type="match status" value="1"/>
</dbReference>
<dbReference type="SMART" id="SM01001">
    <property type="entry name" value="AIRC"/>
    <property type="match status" value="1"/>
</dbReference>
<dbReference type="KEGG" id="hcv:FTV88_0845"/>
<evidence type="ECO:0000259" key="1">
    <source>
        <dbReference type="SMART" id="SM01001"/>
    </source>
</evidence>
<keyword evidence="3" id="KW-1185">Reference proteome</keyword>
<accession>A0A5Q2N136</accession>
<evidence type="ECO:0000313" key="2">
    <source>
        <dbReference type="EMBL" id="QGG47002.1"/>
    </source>
</evidence>
<name>A0A5Q2N136_9FIRM</name>
<reference evidence="3" key="1">
    <citation type="submission" date="2019-11" db="EMBL/GenBank/DDBJ databases">
        <title>Genome sequence of Heliorestis convoluta strain HH, an alkaliphilic and minimalistic phototrophic bacterium from a soda lake in Egypt.</title>
        <authorList>
            <person name="Dewey E.D."/>
            <person name="Stokes L.M."/>
            <person name="Burchell B.M."/>
            <person name="Shaffer K.N."/>
            <person name="Huntington A.M."/>
            <person name="Baker J.M."/>
            <person name="Nadendla S."/>
            <person name="Giglio M.G."/>
            <person name="Touchman J.W."/>
            <person name="Blankenship R.E."/>
            <person name="Madigan M.T."/>
            <person name="Sattley W.M."/>
        </authorList>
    </citation>
    <scope>NUCLEOTIDE SEQUENCE [LARGE SCALE GENOMIC DNA]</scope>
    <source>
        <strain evidence="3">HH</strain>
    </source>
</reference>
<dbReference type="OrthoDB" id="9782511at2"/>
<dbReference type="InterPro" id="IPR039476">
    <property type="entry name" value="P2CMN_synthase_LarB"/>
</dbReference>
<dbReference type="NCBIfam" id="NF033503">
    <property type="entry name" value="LarB"/>
    <property type="match status" value="1"/>
</dbReference>
<organism evidence="2 3">
    <name type="scientific">Heliorestis convoluta</name>
    <dbReference type="NCBI Taxonomy" id="356322"/>
    <lineage>
        <taxon>Bacteria</taxon>
        <taxon>Bacillati</taxon>
        <taxon>Bacillota</taxon>
        <taxon>Clostridia</taxon>
        <taxon>Eubacteriales</taxon>
        <taxon>Heliobacteriaceae</taxon>
        <taxon>Heliorestis</taxon>
    </lineage>
</organism>
<dbReference type="InterPro" id="IPR000031">
    <property type="entry name" value="PurE_dom"/>
</dbReference>
<dbReference type="PANTHER" id="PTHR43064:SF1">
    <property type="entry name" value="SLL1489 PROTEIN"/>
    <property type="match status" value="1"/>
</dbReference>
<dbReference type="AlphaFoldDB" id="A0A5Q2N136"/>
<dbReference type="GO" id="GO:0006189">
    <property type="term" value="P:'de novo' IMP biosynthetic process"/>
    <property type="evidence" value="ECO:0007669"/>
    <property type="project" value="InterPro"/>
</dbReference>
<sequence length="268" mass="28349">MDPVELKRLLLSLKDDSISLEEAMDRLKGWPYEDLGYAKVDHCRSANQGFPEVIFGLGKTPEQVGAVFQRLAEKGNPVLATRCDEKAFEAVQAFVPEATFHSLAKVISYRIPECTDEQSYGRVAILSAGTADLPVAEEAVITARAMGCYVEPIFDVGVAGLHRLLDHRNKLATMDALVVVAGMEGALASVVAGMSDRPVIAVPTSVGYGANFGGLSALLTMLNSCAVGVGVVNIDNGFGGAALAATIVRSSYWRKAQLAQGDGKGGFL</sequence>
<dbReference type="SUPFAM" id="SSF52255">
    <property type="entry name" value="N5-CAIR mutase (phosphoribosylaminoimidazole carboxylase, PurE)"/>
    <property type="match status" value="1"/>
</dbReference>
<feature type="domain" description="PurE" evidence="1">
    <location>
        <begin position="121"/>
        <end position="261"/>
    </location>
</feature>
<dbReference type="EMBL" id="CP045875">
    <property type="protein sequence ID" value="QGG47002.1"/>
    <property type="molecule type" value="Genomic_DNA"/>
</dbReference>
<protein>
    <submittedName>
        <fullName evidence="2">1-(5-phosphoribosyl)-5-amino-4-imidazole-carboxylate (AIR) c</fullName>
    </submittedName>
</protein>
<dbReference type="PANTHER" id="PTHR43064">
    <property type="entry name" value="PHOSPHORIBOSYLAMINOIMIDAZOLE CARBOXYLASE-RELATED"/>
    <property type="match status" value="1"/>
</dbReference>